<comment type="function">
    <text evidence="4">Regulatory protein of the TOL plasmid xyl operons. XylS activates the xylXYZLTEGFJQKIH operon required for the degradation of toluene, m-xylene and p-xylene.</text>
</comment>
<dbReference type="Proteomes" id="UP000615613">
    <property type="component" value="Chromosome"/>
</dbReference>
<dbReference type="Pfam" id="PF12833">
    <property type="entry name" value="HTH_18"/>
    <property type="match status" value="1"/>
</dbReference>
<protein>
    <submittedName>
        <fullName evidence="6">AraC family transcriptional regulator</fullName>
    </submittedName>
</protein>
<dbReference type="Gene3D" id="1.10.10.60">
    <property type="entry name" value="Homeodomain-like"/>
    <property type="match status" value="1"/>
</dbReference>
<evidence type="ECO:0000313" key="7">
    <source>
        <dbReference type="Proteomes" id="UP000615613"/>
    </source>
</evidence>
<proteinExistence type="predicted"/>
<evidence type="ECO:0000256" key="2">
    <source>
        <dbReference type="ARBA" id="ARBA00023125"/>
    </source>
</evidence>
<keyword evidence="7" id="KW-1185">Reference proteome</keyword>
<dbReference type="InterPro" id="IPR018060">
    <property type="entry name" value="HTH_AraC"/>
</dbReference>
<keyword evidence="2" id="KW-0238">DNA-binding</keyword>
<dbReference type="PANTHER" id="PTHR46796">
    <property type="entry name" value="HTH-TYPE TRANSCRIPTIONAL ACTIVATOR RHAS-RELATED"/>
    <property type="match status" value="1"/>
</dbReference>
<dbReference type="PROSITE" id="PS01124">
    <property type="entry name" value="HTH_ARAC_FAMILY_2"/>
    <property type="match status" value="1"/>
</dbReference>
<organism evidence="6 7">
    <name type="scientific">Pseudomonas tritici</name>
    <dbReference type="NCBI Taxonomy" id="2745518"/>
    <lineage>
        <taxon>Bacteria</taxon>
        <taxon>Pseudomonadati</taxon>
        <taxon>Pseudomonadota</taxon>
        <taxon>Gammaproteobacteria</taxon>
        <taxon>Pseudomonadales</taxon>
        <taxon>Pseudomonadaceae</taxon>
        <taxon>Pseudomonas</taxon>
    </lineage>
</organism>
<evidence type="ECO:0000313" key="6">
    <source>
        <dbReference type="EMBL" id="QXH81332.1"/>
    </source>
</evidence>
<sequence length="336" mass="37282">MHLDHIYTSGQPITAAQHWMCAICGPHSLRAASPGKVAFAHSGHRLGALATTLGKIEYGTDVTVGVEPHQHLSSYSLSLPLTGSQELLTAGRALLSDSSQALIISPQDSQQLSISGNCRKVQIAITVAAMNSVAEHMLQRPLDAPIRFEPLMDALNGTSAGWWRLVDFHLRELAVGDALYRLPGVARDLETTLIKTLLLSQPSNYSKDLRNVSQGRIPHYLKRAREFIETHAREDLRPEEIAYAVDVSRARLFDGFRQHYQCTPMQMLKHVRLEAARRTLLEDRACCNVTEVAMSWGFNHLGRFSSDYHQAFGEYPSGTLARHAPRRQRASGGLQS</sequence>
<dbReference type="Pfam" id="PF14525">
    <property type="entry name" value="AraC_binding_2"/>
    <property type="match status" value="1"/>
</dbReference>
<accession>A0A8F5AAW9</accession>
<dbReference type="RefSeq" id="WP_202895248.1">
    <property type="nucleotide sequence ID" value="NZ_CP077084.1"/>
</dbReference>
<reference evidence="6" key="1">
    <citation type="journal article" date="2020" name="Microorganisms">
        <title>Reliable Identification of Environmental Pseudomonas Isolates Using the rpoD Gene.</title>
        <authorList>
            <consortium name="The Broad Institute Genome Sequencing Platform"/>
            <person name="Girard L."/>
            <person name="Lood C."/>
            <person name="Rokni-Zadeh H."/>
            <person name="van Noort V."/>
            <person name="Lavigne R."/>
            <person name="De Mot R."/>
        </authorList>
    </citation>
    <scope>NUCLEOTIDE SEQUENCE</scope>
    <source>
        <strain evidence="6">SWRI145</strain>
    </source>
</reference>
<dbReference type="GO" id="GO:0043565">
    <property type="term" value="F:sequence-specific DNA binding"/>
    <property type="evidence" value="ECO:0007669"/>
    <property type="project" value="InterPro"/>
</dbReference>
<dbReference type="InterPro" id="IPR035418">
    <property type="entry name" value="AraC-bd_2"/>
</dbReference>
<evidence type="ECO:0000256" key="4">
    <source>
        <dbReference type="ARBA" id="ARBA00037345"/>
    </source>
</evidence>
<evidence type="ECO:0000256" key="1">
    <source>
        <dbReference type="ARBA" id="ARBA00023015"/>
    </source>
</evidence>
<dbReference type="PANTHER" id="PTHR46796:SF12">
    <property type="entry name" value="HTH-TYPE DNA-BINDING TRANSCRIPTIONAL ACTIVATOR EUTR"/>
    <property type="match status" value="1"/>
</dbReference>
<evidence type="ECO:0000256" key="3">
    <source>
        <dbReference type="ARBA" id="ARBA00023163"/>
    </source>
</evidence>
<dbReference type="SUPFAM" id="SSF46689">
    <property type="entry name" value="Homeodomain-like"/>
    <property type="match status" value="2"/>
</dbReference>
<dbReference type="SMART" id="SM00342">
    <property type="entry name" value="HTH_ARAC"/>
    <property type="match status" value="1"/>
</dbReference>
<keyword evidence="1" id="KW-0805">Transcription regulation</keyword>
<evidence type="ECO:0000259" key="5">
    <source>
        <dbReference type="PROSITE" id="PS01124"/>
    </source>
</evidence>
<feature type="domain" description="HTH araC/xylS-type" evidence="5">
    <location>
        <begin position="222"/>
        <end position="322"/>
    </location>
</feature>
<dbReference type="GO" id="GO:0003700">
    <property type="term" value="F:DNA-binding transcription factor activity"/>
    <property type="evidence" value="ECO:0007669"/>
    <property type="project" value="InterPro"/>
</dbReference>
<keyword evidence="3" id="KW-0804">Transcription</keyword>
<dbReference type="KEGG" id="ptrt:HU722_0014925"/>
<gene>
    <name evidence="6" type="ORF">HU722_0014925</name>
</gene>
<dbReference type="AlphaFoldDB" id="A0A8F5AAW9"/>
<dbReference type="InterPro" id="IPR009057">
    <property type="entry name" value="Homeodomain-like_sf"/>
</dbReference>
<reference evidence="6" key="2">
    <citation type="submission" date="2021-06" db="EMBL/GenBank/DDBJ databases">
        <title>Updating the genus Pseudomonas: Description of 43 new species and partition of the Pseudomonas putida group.</title>
        <authorList>
            <person name="Girard L."/>
            <person name="Lood C."/>
            <person name="Vandamme P."/>
            <person name="Rokni-Zadeh H."/>
            <person name="van Noort V."/>
            <person name="Hofte M."/>
            <person name="Lavigne R."/>
            <person name="De Mot R."/>
        </authorList>
    </citation>
    <scope>NUCLEOTIDE SEQUENCE</scope>
    <source>
        <strain evidence="6">SWRI145</strain>
    </source>
</reference>
<dbReference type="InterPro" id="IPR050204">
    <property type="entry name" value="AraC_XylS_family_regulators"/>
</dbReference>
<dbReference type="EMBL" id="CP077084">
    <property type="protein sequence ID" value="QXH81332.1"/>
    <property type="molecule type" value="Genomic_DNA"/>
</dbReference>
<name>A0A8F5AAW9_9PSED</name>